<dbReference type="PANTHER" id="PTHR37610">
    <property type="entry name" value="CCHC-TYPE DOMAIN-CONTAINING PROTEIN"/>
    <property type="match status" value="1"/>
</dbReference>
<evidence type="ECO:0008006" key="4">
    <source>
        <dbReference type="Google" id="ProtNLM"/>
    </source>
</evidence>
<accession>A0A438F8Z0</accession>
<dbReference type="AlphaFoldDB" id="A0A438F8Z0"/>
<dbReference type="Proteomes" id="UP000288805">
    <property type="component" value="Unassembled WGS sequence"/>
</dbReference>
<name>A0A438F8Z0_VITVI</name>
<organism evidence="2 3">
    <name type="scientific">Vitis vinifera</name>
    <name type="common">Grape</name>
    <dbReference type="NCBI Taxonomy" id="29760"/>
    <lineage>
        <taxon>Eukaryota</taxon>
        <taxon>Viridiplantae</taxon>
        <taxon>Streptophyta</taxon>
        <taxon>Embryophyta</taxon>
        <taxon>Tracheophyta</taxon>
        <taxon>Spermatophyta</taxon>
        <taxon>Magnoliopsida</taxon>
        <taxon>eudicotyledons</taxon>
        <taxon>Gunneridae</taxon>
        <taxon>Pentapetalae</taxon>
        <taxon>rosids</taxon>
        <taxon>Vitales</taxon>
        <taxon>Vitaceae</taxon>
        <taxon>Viteae</taxon>
        <taxon>Vitis</taxon>
    </lineage>
</organism>
<reference evidence="2 3" key="1">
    <citation type="journal article" date="2018" name="PLoS Genet.">
        <title>Population sequencing reveals clonal diversity and ancestral inbreeding in the grapevine cultivar Chardonnay.</title>
        <authorList>
            <person name="Roach M.J."/>
            <person name="Johnson D.L."/>
            <person name="Bohlmann J."/>
            <person name="van Vuuren H.J."/>
            <person name="Jones S.J."/>
            <person name="Pretorius I.S."/>
            <person name="Schmidt S.A."/>
            <person name="Borneman A.R."/>
        </authorList>
    </citation>
    <scope>NUCLEOTIDE SEQUENCE [LARGE SCALE GENOMIC DNA]</scope>
    <source>
        <strain evidence="3">cv. Chardonnay</strain>
        <tissue evidence="2">Leaf</tissue>
    </source>
</reference>
<sequence>MAKYGMPAKKMGQYRRYRPDLKILLLLLKLAAAKPITGHKLNSQNYIEWSQSILMFICRKGKDDYLIGLTTAPSTTDLNYKISKVENSMVMSWLINSMTNETGVDFMYYETAKEIWDAAKQSYNNENASQLFEVKGMIHDLQ</sequence>
<protein>
    <recommendedName>
        <fullName evidence="4">Retrotransposon Copia-like N-terminal domain-containing protein</fullName>
    </recommendedName>
</protein>
<gene>
    <name evidence="2" type="ORF">CK203_072586</name>
</gene>
<dbReference type="PANTHER" id="PTHR37610:SF47">
    <property type="entry name" value="RETROTRANSPOSON COPIA-LIKE N-TERMINAL DOMAIN-CONTAINING PROTEIN"/>
    <property type="match status" value="1"/>
</dbReference>
<evidence type="ECO:0000313" key="2">
    <source>
        <dbReference type="EMBL" id="RVW56415.1"/>
    </source>
</evidence>
<evidence type="ECO:0000313" key="3">
    <source>
        <dbReference type="Proteomes" id="UP000288805"/>
    </source>
</evidence>
<proteinExistence type="predicted"/>
<feature type="chain" id="PRO_5019317025" description="Retrotransposon Copia-like N-terminal domain-containing protein" evidence="1">
    <location>
        <begin position="34"/>
        <end position="142"/>
    </location>
</feature>
<evidence type="ECO:0000256" key="1">
    <source>
        <dbReference type="SAM" id="SignalP"/>
    </source>
</evidence>
<keyword evidence="1" id="KW-0732">Signal</keyword>
<feature type="signal peptide" evidence="1">
    <location>
        <begin position="1"/>
        <end position="33"/>
    </location>
</feature>
<dbReference type="EMBL" id="QGNW01001077">
    <property type="protein sequence ID" value="RVW56415.1"/>
    <property type="molecule type" value="Genomic_DNA"/>
</dbReference>
<comment type="caution">
    <text evidence="2">The sequence shown here is derived from an EMBL/GenBank/DDBJ whole genome shotgun (WGS) entry which is preliminary data.</text>
</comment>